<proteinExistence type="predicted"/>
<protein>
    <recommendedName>
        <fullName evidence="2">TFIIH basal transcription factor subunit</fullName>
    </recommendedName>
</protein>
<reference evidence="1" key="1">
    <citation type="journal article" date="2012" name="Proc. Natl. Acad. Sci. U.S.A.">
        <title>Antigenic diversity is generated by distinct evolutionary mechanisms in African trypanosome species.</title>
        <authorList>
            <person name="Jackson A.P."/>
            <person name="Berry A."/>
            <person name="Aslett M."/>
            <person name="Allison H.C."/>
            <person name="Burton P."/>
            <person name="Vavrova-Anderson J."/>
            <person name="Brown R."/>
            <person name="Browne H."/>
            <person name="Corton N."/>
            <person name="Hauser H."/>
            <person name="Gamble J."/>
            <person name="Gilderthorp R."/>
            <person name="Marcello L."/>
            <person name="McQuillan J."/>
            <person name="Otto T.D."/>
            <person name="Quail M.A."/>
            <person name="Sanders M.J."/>
            <person name="van Tonder A."/>
            <person name="Ginger M.L."/>
            <person name="Field M.C."/>
            <person name="Barry J.D."/>
            <person name="Hertz-Fowler C."/>
            <person name="Berriman M."/>
        </authorList>
    </citation>
    <scope>NUCLEOTIDE SEQUENCE</scope>
    <source>
        <strain evidence="1">Y486</strain>
    </source>
</reference>
<accession>G0U8T0</accession>
<name>G0U8T0_TRYVY</name>
<dbReference type="EMBL" id="HE573027">
    <property type="protein sequence ID" value="CCC54011.1"/>
    <property type="molecule type" value="Genomic_DNA"/>
</dbReference>
<dbReference type="VEuPathDB" id="TriTrypDB:TvY486_1114950"/>
<evidence type="ECO:0008006" key="2">
    <source>
        <dbReference type="Google" id="ProtNLM"/>
    </source>
</evidence>
<evidence type="ECO:0000313" key="1">
    <source>
        <dbReference type="EMBL" id="CCC54011.1"/>
    </source>
</evidence>
<organism evidence="1">
    <name type="scientific">Trypanosoma vivax (strain Y486)</name>
    <dbReference type="NCBI Taxonomy" id="1055687"/>
    <lineage>
        <taxon>Eukaryota</taxon>
        <taxon>Discoba</taxon>
        <taxon>Euglenozoa</taxon>
        <taxon>Kinetoplastea</taxon>
        <taxon>Metakinetoplastina</taxon>
        <taxon>Trypanosomatida</taxon>
        <taxon>Trypanosomatidae</taxon>
        <taxon>Trypanosoma</taxon>
        <taxon>Duttonella</taxon>
    </lineage>
</organism>
<sequence length="379" mass="41661">MDLWDPSLPGAGAQRAVCIVQLYMRMVHHSPIAVLIVDALCLTFKTAGATLEELGAYLGLATDRVELGLAGIPKEIYCTSYEVCQVEERGAAIAASQQPLPQLTSVSGKEPEVVAINVSPTLRRADCRGGLCCSSCHYWMALRDLTPTVSKCPLCQVDILDNVLSSIKAHYDAKIAQGHQLLIFGPVSQQRASKVSITQSEATRNGTITGPGDVHNCLLARDPFLVQQGLFFKRLYTHPFVCLREGECVVDVDEVMTKPEYEHRSKHKATVLDQFRLVHRNPGTIRVQLINQERQDAEKCLLSAMKVAKRTQLPPWLRLASSSVDSCALASPCSSASEKVAVPGPEKRGRDVLGTAKYVAREFFDDDFDEVPLQVPRFT</sequence>
<dbReference type="AlphaFoldDB" id="G0U8T0"/>
<gene>
    <name evidence="1" type="ORF">TVY486_1114950</name>
</gene>